<reference evidence="3 4" key="1">
    <citation type="journal article" date="2008" name="Nature">
        <title>The genome of Laccaria bicolor provides insights into mycorrhizal symbiosis.</title>
        <authorList>
            <person name="Martin F."/>
            <person name="Aerts A."/>
            <person name="Ahren D."/>
            <person name="Brun A."/>
            <person name="Danchin E.G.J."/>
            <person name="Duchaussoy F."/>
            <person name="Gibon J."/>
            <person name="Kohler A."/>
            <person name="Lindquist E."/>
            <person name="Pereda V."/>
            <person name="Salamov A."/>
            <person name="Shapiro H.J."/>
            <person name="Wuyts J."/>
            <person name="Blaudez D."/>
            <person name="Buee M."/>
            <person name="Brokstein P."/>
            <person name="Canbaeck B."/>
            <person name="Cohen D."/>
            <person name="Courty P.E."/>
            <person name="Coutinho P.M."/>
            <person name="Delaruelle C."/>
            <person name="Detter J.C."/>
            <person name="Deveau A."/>
            <person name="DiFazio S."/>
            <person name="Duplessis S."/>
            <person name="Fraissinet-Tachet L."/>
            <person name="Lucic E."/>
            <person name="Frey-Klett P."/>
            <person name="Fourrey C."/>
            <person name="Feussner I."/>
            <person name="Gay G."/>
            <person name="Grimwood J."/>
            <person name="Hoegger P.J."/>
            <person name="Jain P."/>
            <person name="Kilaru S."/>
            <person name="Labbe J."/>
            <person name="Lin Y.C."/>
            <person name="Legue V."/>
            <person name="Le Tacon F."/>
            <person name="Marmeisse R."/>
            <person name="Melayah D."/>
            <person name="Montanini B."/>
            <person name="Muratet M."/>
            <person name="Nehls U."/>
            <person name="Niculita-Hirzel H."/>
            <person name="Oudot-Le Secq M.P."/>
            <person name="Peter M."/>
            <person name="Quesneville H."/>
            <person name="Rajashekar B."/>
            <person name="Reich M."/>
            <person name="Rouhier N."/>
            <person name="Schmutz J."/>
            <person name="Yin T."/>
            <person name="Chalot M."/>
            <person name="Henrissat B."/>
            <person name="Kuees U."/>
            <person name="Lucas S."/>
            <person name="Van de Peer Y."/>
            <person name="Podila G.K."/>
            <person name="Polle A."/>
            <person name="Pukkila P.J."/>
            <person name="Richardson P.M."/>
            <person name="Rouze P."/>
            <person name="Sanders I.R."/>
            <person name="Stajich J.E."/>
            <person name="Tunlid A."/>
            <person name="Tuskan G."/>
            <person name="Grigoriev I.V."/>
        </authorList>
    </citation>
    <scope>NUCLEOTIDE SEQUENCE [LARGE SCALE GENOMIC DNA]</scope>
    <source>
        <strain evidence="4">S238N-H82 / ATCC MYA-4686</strain>
    </source>
</reference>
<dbReference type="GO" id="GO:0031390">
    <property type="term" value="C:Ctf18 RFC-like complex"/>
    <property type="evidence" value="ECO:0007669"/>
    <property type="project" value="InterPro"/>
</dbReference>
<keyword evidence="4" id="KW-1185">Reference proteome</keyword>
<evidence type="ECO:0000256" key="1">
    <source>
        <dbReference type="ARBA" id="ARBA00007017"/>
    </source>
</evidence>
<protein>
    <submittedName>
        <fullName evidence="3">Predicted protein</fullName>
    </submittedName>
</protein>
<dbReference type="PANTHER" id="PTHR13395">
    <property type="entry name" value="SISTER CHROMATID COHESION PROTEIN DCC1-RELATED"/>
    <property type="match status" value="1"/>
</dbReference>
<keyword evidence="2" id="KW-0235">DNA replication</keyword>
<dbReference type="Proteomes" id="UP000001194">
    <property type="component" value="Unassembled WGS sequence"/>
</dbReference>
<dbReference type="InterPro" id="IPR019128">
    <property type="entry name" value="Dcc1"/>
</dbReference>
<dbReference type="KEGG" id="lbc:LACBIDRAFT_311864"/>
<evidence type="ECO:0000313" key="3">
    <source>
        <dbReference type="EMBL" id="EDR12881.1"/>
    </source>
</evidence>
<dbReference type="EMBL" id="DS547094">
    <property type="protein sequence ID" value="EDR12881.1"/>
    <property type="molecule type" value="Genomic_DNA"/>
</dbReference>
<dbReference type="GO" id="GO:0034088">
    <property type="term" value="P:maintenance of mitotic sister chromatid cohesion"/>
    <property type="evidence" value="ECO:0007669"/>
    <property type="project" value="TreeGrafter"/>
</dbReference>
<dbReference type="PANTHER" id="PTHR13395:SF6">
    <property type="entry name" value="SISTER CHROMATID COHESION PROTEIN DCC1"/>
    <property type="match status" value="1"/>
</dbReference>
<dbReference type="STRING" id="486041.B0CYH1"/>
<comment type="similarity">
    <text evidence="1">Belongs to the DCC1 family.</text>
</comment>
<dbReference type="GO" id="GO:0000785">
    <property type="term" value="C:chromatin"/>
    <property type="evidence" value="ECO:0007669"/>
    <property type="project" value="TreeGrafter"/>
</dbReference>
<evidence type="ECO:0000256" key="2">
    <source>
        <dbReference type="ARBA" id="ARBA00022705"/>
    </source>
</evidence>
<dbReference type="AlphaFoldDB" id="B0CYH1"/>
<dbReference type="RefSeq" id="XP_001877145.1">
    <property type="nucleotide sequence ID" value="XM_001877110.1"/>
</dbReference>
<dbReference type="FunCoup" id="B0CYH1">
    <property type="interactions" value="263"/>
</dbReference>
<organism evidence="4">
    <name type="scientific">Laccaria bicolor (strain S238N-H82 / ATCC MYA-4686)</name>
    <name type="common">Bicoloured deceiver</name>
    <name type="synonym">Laccaria laccata var. bicolor</name>
    <dbReference type="NCBI Taxonomy" id="486041"/>
    <lineage>
        <taxon>Eukaryota</taxon>
        <taxon>Fungi</taxon>
        <taxon>Dikarya</taxon>
        <taxon>Basidiomycota</taxon>
        <taxon>Agaricomycotina</taxon>
        <taxon>Agaricomycetes</taxon>
        <taxon>Agaricomycetidae</taxon>
        <taxon>Agaricales</taxon>
        <taxon>Agaricineae</taxon>
        <taxon>Hydnangiaceae</taxon>
        <taxon>Laccaria</taxon>
    </lineage>
</organism>
<name>B0CYH1_LACBS</name>
<dbReference type="GO" id="GO:0000775">
    <property type="term" value="C:chromosome, centromeric region"/>
    <property type="evidence" value="ECO:0007669"/>
    <property type="project" value="TreeGrafter"/>
</dbReference>
<sequence length="407" mass="45307">MQESSLSFSPISSEEAGYFKLLELTPELVTLIEEATIQHSDGPSLVVKGQPGEDAVICTVDKTYSMRTVGLSNSVLVVTPPQDAFASKFTDNGVVIRDQLNEIIELAPIVPKLHKLSTLLRGREYDEEHDEDASSTPSFTYQDARELIQASDAELNKGLRERRILHINGARPFFLSNQVFTASPGDLRPISLTYLNQLLELVLNLLVSLSQPDTGASVEDISSALANDHDVPRVVSTQVMSWFGDIHQGKWKIDVDCVIREVGLGILRNHKHEPVAGDIFVAQWRSLVGDSFEHAVSLPLLAVSYFGIYIDCQAHLSSLQQGNYLVSTMHDTQYLTYFPASLLPIDPAARFSHLFLTRPRWKGDEISPFLSDIAVNNKERDKLLLKHCRAVTDSEGVWYTARAQYNG</sequence>
<accession>B0CYH1</accession>
<dbReference type="GO" id="GO:0006260">
    <property type="term" value="P:DNA replication"/>
    <property type="evidence" value="ECO:0007669"/>
    <property type="project" value="UniProtKB-KW"/>
</dbReference>
<dbReference type="HOGENOM" id="CLU_034504_0_0_1"/>
<dbReference type="OrthoDB" id="276989at2759"/>
<dbReference type="InParanoid" id="B0CYH1"/>
<dbReference type="Pfam" id="PF09724">
    <property type="entry name" value="Dcc1"/>
    <property type="match status" value="1"/>
</dbReference>
<gene>
    <name evidence="3" type="ORF">LACBIDRAFT_311864</name>
</gene>
<dbReference type="GeneID" id="6072883"/>
<evidence type="ECO:0000313" key="4">
    <source>
        <dbReference type="Proteomes" id="UP000001194"/>
    </source>
</evidence>
<proteinExistence type="inferred from homology"/>